<name>A0A1H9PT07_9BACI</name>
<sequence>MRKKWIIFLLIAVIVGASTVLFIITDRNKDTDAKESPVNILDDFDQIITINVTAMGEEIELKRDEGTWNVQNVERKQNNNKVTSFVEAMNELEGDQVEISRESVKFDSPEVTVAFQGKDGSQQTIAIGQLHSDGKKYYIQHVEKNEIYLVDRELVETIPLQSAMLLDSAILTISPSEVENIIIDNGTEQYHLTKESPYSKQESLAHISGWYVKEPYHSVYSVAYSKMEAILAGMEQLQKTEIVDDVSKLGEVDFRITFQTSGHTETLLIGDPAPDQKYYAKLEGTEEVFTIGTRTLDPYSHPPFELTDHFVHIVPLEYIQSIEVTSSEHNWIITGTSEAHELNEDGEFNKQFTVNDNAVSTEAVQEAYKSLAGLSFDSVVKNESNIAENKELTITYNTGSQYVIDFYSMNDTYFSYQKNNEGFDFLIEKEKVYKALDEIEQVLLK</sequence>
<organism evidence="2 3">
    <name type="scientific">Gracilibacillus ureilyticus</name>
    <dbReference type="NCBI Taxonomy" id="531814"/>
    <lineage>
        <taxon>Bacteria</taxon>
        <taxon>Bacillati</taxon>
        <taxon>Bacillota</taxon>
        <taxon>Bacilli</taxon>
        <taxon>Bacillales</taxon>
        <taxon>Bacillaceae</taxon>
        <taxon>Gracilibacillus</taxon>
    </lineage>
</organism>
<dbReference type="RefSeq" id="WP_089740197.1">
    <property type="nucleotide sequence ID" value="NZ_FOGL01000005.1"/>
</dbReference>
<dbReference type="Pfam" id="PF14238">
    <property type="entry name" value="DUF4340"/>
    <property type="match status" value="2"/>
</dbReference>
<dbReference type="InterPro" id="IPR025641">
    <property type="entry name" value="DUF4340"/>
</dbReference>
<feature type="domain" description="DUF4340" evidence="1">
    <location>
        <begin position="217"/>
        <end position="384"/>
    </location>
</feature>
<dbReference type="AlphaFoldDB" id="A0A1H9PT07"/>
<accession>A0A1H9PT07</accession>
<dbReference type="Proteomes" id="UP000199687">
    <property type="component" value="Unassembled WGS sequence"/>
</dbReference>
<dbReference type="OrthoDB" id="2939935at2"/>
<protein>
    <recommendedName>
        <fullName evidence="1">DUF4340 domain-containing protein</fullName>
    </recommendedName>
</protein>
<keyword evidence="3" id="KW-1185">Reference proteome</keyword>
<proteinExistence type="predicted"/>
<dbReference type="EMBL" id="FOGL01000005">
    <property type="protein sequence ID" value="SER51268.1"/>
    <property type="molecule type" value="Genomic_DNA"/>
</dbReference>
<evidence type="ECO:0000313" key="3">
    <source>
        <dbReference type="Proteomes" id="UP000199687"/>
    </source>
</evidence>
<dbReference type="STRING" id="531814.SAMN04487944_105133"/>
<evidence type="ECO:0000313" key="2">
    <source>
        <dbReference type="EMBL" id="SER51268.1"/>
    </source>
</evidence>
<feature type="domain" description="DUF4340" evidence="1">
    <location>
        <begin position="76"/>
        <end position="198"/>
    </location>
</feature>
<evidence type="ECO:0000259" key="1">
    <source>
        <dbReference type="Pfam" id="PF14238"/>
    </source>
</evidence>
<gene>
    <name evidence="2" type="ORF">SAMN04487944_105133</name>
</gene>
<reference evidence="2 3" key="1">
    <citation type="submission" date="2016-10" db="EMBL/GenBank/DDBJ databases">
        <authorList>
            <person name="de Groot N.N."/>
        </authorList>
    </citation>
    <scope>NUCLEOTIDE SEQUENCE [LARGE SCALE GENOMIC DNA]</scope>
    <source>
        <strain evidence="2 3">CGMCC 1.7727</strain>
    </source>
</reference>